<comment type="caution">
    <text evidence="2">The sequence shown here is derived from an EMBL/GenBank/DDBJ whole genome shotgun (WGS) entry which is preliminary data.</text>
</comment>
<dbReference type="EMBL" id="ANBP01000023">
    <property type="protein sequence ID" value="KAB7754794.1"/>
    <property type="molecule type" value="Genomic_DNA"/>
</dbReference>
<evidence type="ECO:0000259" key="1">
    <source>
        <dbReference type="Pfam" id="PF12680"/>
    </source>
</evidence>
<dbReference type="Gene3D" id="3.10.450.50">
    <property type="match status" value="1"/>
</dbReference>
<dbReference type="SUPFAM" id="SSF54427">
    <property type="entry name" value="NTF2-like"/>
    <property type="match status" value="1"/>
</dbReference>
<organism evidence="2 3">
    <name type="scientific">Mycolicibacterium phlei DSM 43239 = CCUG 21000</name>
    <dbReference type="NCBI Taxonomy" id="1226750"/>
    <lineage>
        <taxon>Bacteria</taxon>
        <taxon>Bacillati</taxon>
        <taxon>Actinomycetota</taxon>
        <taxon>Actinomycetes</taxon>
        <taxon>Mycobacteriales</taxon>
        <taxon>Mycobacteriaceae</taxon>
        <taxon>Mycolicibacterium</taxon>
    </lineage>
</organism>
<proteinExistence type="predicted"/>
<dbReference type="InterPro" id="IPR032710">
    <property type="entry name" value="NTF2-like_dom_sf"/>
</dbReference>
<evidence type="ECO:0000313" key="2">
    <source>
        <dbReference type="EMBL" id="KAB7754794.1"/>
    </source>
</evidence>
<evidence type="ECO:0000313" key="3">
    <source>
        <dbReference type="Proteomes" id="UP000325690"/>
    </source>
</evidence>
<dbReference type="Proteomes" id="UP000325690">
    <property type="component" value="Unassembled WGS sequence"/>
</dbReference>
<feature type="domain" description="SnoaL-like" evidence="1">
    <location>
        <begin position="2"/>
        <end position="121"/>
    </location>
</feature>
<dbReference type="InterPro" id="IPR037401">
    <property type="entry name" value="SnoaL-like"/>
</dbReference>
<keyword evidence="3" id="KW-1185">Reference proteome</keyword>
<dbReference type="Pfam" id="PF12680">
    <property type="entry name" value="SnoaL_2"/>
    <property type="match status" value="1"/>
</dbReference>
<reference evidence="2 3" key="1">
    <citation type="submission" date="2012-10" db="EMBL/GenBank/DDBJ databases">
        <title>The draft sequence of the Mycobacterium pheli genome.</title>
        <authorList>
            <person name="Pettersson B.M.F."/>
            <person name="Das S."/>
            <person name="Dasgupta S."/>
            <person name="Bhattacharya A."/>
            <person name="Kirsebom L.A."/>
        </authorList>
    </citation>
    <scope>NUCLEOTIDE SEQUENCE [LARGE SCALE GENOMIC DNA]</scope>
    <source>
        <strain evidence="2 3">CCUG 21000</strain>
    </source>
</reference>
<sequence length="137" mass="15287">MVSRFLEAATTGDVRTFRSLLSPEIDWWIPRAFRADLEKVTGIPTPEGESFRGLDSVMGDFLIPVMRRFVPGTARLTIDDLIGAGEKVAVVAHMEARLDDGGEYLNNYAFVMTVRDGRIISVREYLDTLYAVRALCG</sequence>
<dbReference type="PANTHER" id="PTHR41252">
    <property type="entry name" value="BLR2505 PROTEIN"/>
    <property type="match status" value="1"/>
</dbReference>
<gene>
    <name evidence="2" type="ORF">MPHL21000_16610</name>
</gene>
<protein>
    <recommendedName>
        <fullName evidence="1">SnoaL-like domain-containing protein</fullName>
    </recommendedName>
</protein>
<accession>A0A5N5UYV7</accession>
<dbReference type="PANTHER" id="PTHR41252:SF1">
    <property type="entry name" value="BLR2505 PROTEIN"/>
    <property type="match status" value="1"/>
</dbReference>
<dbReference type="AlphaFoldDB" id="A0A5N5UYV7"/>
<name>A0A5N5UYV7_MYCPH</name>